<dbReference type="PANTHER" id="PTHR30404">
    <property type="entry name" value="N-ACETYLMURAMOYL-L-ALANINE AMIDASE"/>
    <property type="match status" value="1"/>
</dbReference>
<dbReference type="CDD" id="cd02696">
    <property type="entry name" value="MurNAc-LAA"/>
    <property type="match status" value="1"/>
</dbReference>
<sequence>MKNILIFISTLFLVSNSYAGLSGFKFGIDPGHGGCDPGAVNSTYSVKEEDANLNTALSLKKYLELDSASVAITRTSDIRGRTTYPCGSSYNGVELTARANYFNSEAVNYAISVHHNSSSNSSPNYTVIKVMNYGNGYTDCNAVSGNLAYKVIQRLQQSTGLSTGGSNCSGKPGVGSQNLAILRETNMPSILAEVSFISNILEAQKLLDSSYLNSNGWAIYAGIADYLNRIPLSINSNLGISRSKALKLLLDKFNISSANAGFNSSRFGQSITIPTDVSSSAPYYDYIVTGYNRGVVGGGSSAKFYPDRETNLAEFLTMIVRAIPIPLDNPKYNTYSYTSTAEWYYKYANAAYNANIIDNKNYAFTDPIDESSAIALLNNAHDYFMGNNSGISIYSKWTQKYADIDLYLLDPQSANVSIDYDGSYIVTNISDLKASGGLVYWGMPSSSWGANLDYDSWGGNGSQPWPGFGEERITVDSLMVRRPGNYSIILCYFDWNSSSSPSSATVEWWGINAGENINVGGNNFFTSIDKGECTYAGTLNTD</sequence>
<accession>A0A1H6F398</accession>
<proteinExistence type="predicted"/>
<dbReference type="PANTHER" id="PTHR30404:SF0">
    <property type="entry name" value="N-ACETYLMURAMOYL-L-ALANINE AMIDASE AMIC"/>
    <property type="match status" value="1"/>
</dbReference>
<dbReference type="Pfam" id="PF00395">
    <property type="entry name" value="SLH"/>
    <property type="match status" value="1"/>
</dbReference>
<protein>
    <recommendedName>
        <fullName evidence="2">N-acetylmuramoyl-L-alanine amidase</fullName>
        <ecNumber evidence="2">3.5.1.28</ecNumber>
    </recommendedName>
</protein>
<dbReference type="PROSITE" id="PS51272">
    <property type="entry name" value="SLH"/>
    <property type="match status" value="1"/>
</dbReference>
<dbReference type="EC" id="3.5.1.28" evidence="2"/>
<dbReference type="Proteomes" id="UP000236724">
    <property type="component" value="Unassembled WGS sequence"/>
</dbReference>
<feature type="domain" description="SLH" evidence="4">
    <location>
        <begin position="270"/>
        <end position="333"/>
    </location>
</feature>
<name>A0A1H6F398_9GAMM</name>
<organism evidence="5 6">
    <name type="scientific">Candidatus Venteria ishoeyi</name>
    <dbReference type="NCBI Taxonomy" id="1899563"/>
    <lineage>
        <taxon>Bacteria</taxon>
        <taxon>Pseudomonadati</taxon>
        <taxon>Pseudomonadota</taxon>
        <taxon>Gammaproteobacteria</taxon>
        <taxon>Thiotrichales</taxon>
        <taxon>Thiotrichaceae</taxon>
        <taxon>Venteria</taxon>
    </lineage>
</organism>
<evidence type="ECO:0000256" key="3">
    <source>
        <dbReference type="ARBA" id="ARBA00022801"/>
    </source>
</evidence>
<keyword evidence="3 5" id="KW-0378">Hydrolase</keyword>
<dbReference type="GO" id="GO:0009253">
    <property type="term" value="P:peptidoglycan catabolic process"/>
    <property type="evidence" value="ECO:0007669"/>
    <property type="project" value="InterPro"/>
</dbReference>
<dbReference type="OrthoDB" id="9806267at2"/>
<dbReference type="RefSeq" id="WP_103918649.1">
    <property type="nucleotide sequence ID" value="NZ_FMSV02000069.1"/>
</dbReference>
<keyword evidence="6" id="KW-1185">Reference proteome</keyword>
<gene>
    <name evidence="5" type="primary">cwlC</name>
    <name evidence="5" type="ORF">MBHS_00449</name>
</gene>
<evidence type="ECO:0000313" key="6">
    <source>
        <dbReference type="Proteomes" id="UP000236724"/>
    </source>
</evidence>
<evidence type="ECO:0000256" key="1">
    <source>
        <dbReference type="ARBA" id="ARBA00001561"/>
    </source>
</evidence>
<dbReference type="SUPFAM" id="SSF53187">
    <property type="entry name" value="Zn-dependent exopeptidases"/>
    <property type="match status" value="1"/>
</dbReference>
<dbReference type="InterPro" id="IPR002508">
    <property type="entry name" value="MurNAc-LAA_cat"/>
</dbReference>
<evidence type="ECO:0000256" key="2">
    <source>
        <dbReference type="ARBA" id="ARBA00011901"/>
    </source>
</evidence>
<dbReference type="GO" id="GO:0030288">
    <property type="term" value="C:outer membrane-bounded periplasmic space"/>
    <property type="evidence" value="ECO:0007669"/>
    <property type="project" value="TreeGrafter"/>
</dbReference>
<dbReference type="AlphaFoldDB" id="A0A1H6F398"/>
<reference evidence="5 6" key="1">
    <citation type="submission" date="2016-10" db="EMBL/GenBank/DDBJ databases">
        <authorList>
            <person name="de Groot N.N."/>
        </authorList>
    </citation>
    <scope>NUCLEOTIDE SEQUENCE [LARGE SCALE GENOMIC DNA]</scope>
    <source>
        <strain evidence="5">MBHS1</strain>
    </source>
</reference>
<evidence type="ECO:0000313" key="5">
    <source>
        <dbReference type="EMBL" id="SEH04600.1"/>
    </source>
</evidence>
<dbReference type="InterPro" id="IPR001119">
    <property type="entry name" value="SLH_dom"/>
</dbReference>
<dbReference type="EMBL" id="FMSV02000069">
    <property type="protein sequence ID" value="SEH04600.1"/>
    <property type="molecule type" value="Genomic_DNA"/>
</dbReference>
<dbReference type="SMART" id="SM00646">
    <property type="entry name" value="Ami_3"/>
    <property type="match status" value="1"/>
</dbReference>
<comment type="catalytic activity">
    <reaction evidence="1">
        <text>Hydrolyzes the link between N-acetylmuramoyl residues and L-amino acid residues in certain cell-wall glycopeptides.</text>
        <dbReference type="EC" id="3.5.1.28"/>
    </reaction>
</comment>
<evidence type="ECO:0000259" key="4">
    <source>
        <dbReference type="PROSITE" id="PS51272"/>
    </source>
</evidence>
<dbReference type="Gene3D" id="3.40.630.40">
    <property type="entry name" value="Zn-dependent exopeptidases"/>
    <property type="match status" value="1"/>
</dbReference>
<dbReference type="Pfam" id="PF01520">
    <property type="entry name" value="Amidase_3"/>
    <property type="match status" value="1"/>
</dbReference>
<dbReference type="InterPro" id="IPR050695">
    <property type="entry name" value="N-acetylmuramoyl_amidase_3"/>
</dbReference>
<dbReference type="GO" id="GO:0008745">
    <property type="term" value="F:N-acetylmuramoyl-L-alanine amidase activity"/>
    <property type="evidence" value="ECO:0007669"/>
    <property type="project" value="UniProtKB-EC"/>
</dbReference>